<name>W4RMZ0_9BACI</name>
<protein>
    <recommendedName>
        <fullName evidence="3">PD-(D/E)XK nuclease superfamily protein</fullName>
    </recommendedName>
</protein>
<organism evidence="1 2">
    <name type="scientific">Mesobacillus boroniphilus JCM 21738</name>
    <dbReference type="NCBI Taxonomy" id="1294265"/>
    <lineage>
        <taxon>Bacteria</taxon>
        <taxon>Bacillati</taxon>
        <taxon>Bacillota</taxon>
        <taxon>Bacilli</taxon>
        <taxon>Bacillales</taxon>
        <taxon>Bacillaceae</taxon>
        <taxon>Mesobacillus</taxon>
    </lineage>
</organism>
<dbReference type="EMBL" id="BAUW01000029">
    <property type="protein sequence ID" value="GAE45800.1"/>
    <property type="molecule type" value="Genomic_DNA"/>
</dbReference>
<dbReference type="RefSeq" id="WP_023626014.1">
    <property type="nucleotide sequence ID" value="NZ_BAUW01000029.1"/>
</dbReference>
<dbReference type="Proteomes" id="UP000018949">
    <property type="component" value="Unassembled WGS sequence"/>
</dbReference>
<reference evidence="1 2" key="1">
    <citation type="submission" date="2013-12" db="EMBL/GenBank/DDBJ databases">
        <title>NBRP : Genome information of microbial organism related human and environment.</title>
        <authorList>
            <person name="Hattori M."/>
            <person name="Oshima K."/>
            <person name="Inaba H."/>
            <person name="Suda W."/>
            <person name="Sakamoto M."/>
            <person name="Iino T."/>
            <person name="Kitahara M."/>
            <person name="Oshida Y."/>
            <person name="Iida T."/>
            <person name="Kudo T."/>
            <person name="Itoh T."/>
            <person name="Ahmed I."/>
            <person name="Ohkuma M."/>
        </authorList>
    </citation>
    <scope>NUCLEOTIDE SEQUENCE [LARGE SCALE GENOMIC DNA]</scope>
    <source>
        <strain evidence="1 2">JCM 21738</strain>
    </source>
</reference>
<comment type="caution">
    <text evidence="1">The sequence shown here is derived from an EMBL/GenBank/DDBJ whole genome shotgun (WGS) entry which is preliminary data.</text>
</comment>
<gene>
    <name evidence="1" type="ORF">JCM21738_2646</name>
</gene>
<evidence type="ECO:0000313" key="1">
    <source>
        <dbReference type="EMBL" id="GAE45800.1"/>
    </source>
</evidence>
<dbReference type="AlphaFoldDB" id="W4RMZ0"/>
<sequence>MKPNLFFYSTSELSQDAFLCWMFAHVQMKTNDIVEKVGRDFISHILTQYQIFSPKFDLIAFQHYEIKVDRQINNIDILLTLIAGSKITYIIIEDKILSGESKEKQPEFYRDQLKKSAGNSTIIPVLFKTGYSTIEEQARFKNREVVFLGYNDIHNIFSAYGEEVKEDLLLNDWWVNFNEKYYTPIAYAQAYTLNPALTLKEIAELSRKTAYPERIIFQKITDTLFQDITDVQTKTFSVQGKGHVDWHFEIFKKNWMDEDKNISVSIYFIWDTYNFSLVIKTAPRPYKPLKKLTVDELSIYTEAKQTIQNRLKQNQQIHWKLTNYYLQVAQMQEVNNISLNDLKFRINNEIAKVIGEIDNIMTDKAPVV</sequence>
<evidence type="ECO:0000313" key="2">
    <source>
        <dbReference type="Proteomes" id="UP000018949"/>
    </source>
</evidence>
<dbReference type="InterPro" id="IPR029470">
    <property type="entry name" value="PDDEXK_4"/>
</dbReference>
<dbReference type="eggNOG" id="ENOG5033CDG">
    <property type="taxonomic scope" value="Bacteria"/>
</dbReference>
<evidence type="ECO:0008006" key="3">
    <source>
        <dbReference type="Google" id="ProtNLM"/>
    </source>
</evidence>
<proteinExistence type="predicted"/>
<accession>W4RMZ0</accession>
<keyword evidence="2" id="KW-1185">Reference proteome</keyword>
<dbReference type="Pfam" id="PF14281">
    <property type="entry name" value="PDDEXK_4"/>
    <property type="match status" value="1"/>
</dbReference>